<evidence type="ECO:0000256" key="2">
    <source>
        <dbReference type="SAM" id="Phobius"/>
    </source>
</evidence>
<keyword evidence="2" id="KW-0472">Membrane</keyword>
<evidence type="ECO:0000256" key="1">
    <source>
        <dbReference type="SAM" id="MobiDB-lite"/>
    </source>
</evidence>
<feature type="compositionally biased region" description="Low complexity" evidence="1">
    <location>
        <begin position="81"/>
        <end position="105"/>
    </location>
</feature>
<feature type="transmembrane region" description="Helical" evidence="2">
    <location>
        <begin position="122"/>
        <end position="144"/>
    </location>
</feature>
<dbReference type="AlphaFoldDB" id="A0A3Q9UKG0"/>
<accession>A0A3Q9UKG0</accession>
<dbReference type="KEGG" id="aji:C0Z10_07090"/>
<keyword evidence="2" id="KW-1133">Transmembrane helix</keyword>
<gene>
    <name evidence="3" type="ORF">C0Z10_07090</name>
</gene>
<evidence type="ECO:0000313" key="3">
    <source>
        <dbReference type="EMBL" id="AZZ39551.1"/>
    </source>
</evidence>
<proteinExistence type="predicted"/>
<evidence type="ECO:0000313" key="4">
    <source>
        <dbReference type="Proteomes" id="UP000285875"/>
    </source>
</evidence>
<feature type="compositionally biased region" description="Low complexity" evidence="1">
    <location>
        <begin position="155"/>
        <end position="169"/>
    </location>
</feature>
<keyword evidence="2" id="KW-0812">Transmembrane</keyword>
<sequence length="466" mass="48639">MTSNNQGPSSPWDPNSGQQNWGQGGQQRDPQHPPQNWGSANQPPQGAQGPQSPQSWGSANQPPQQNWGQQAPYDGSTQTWPASGSDPNSPNSGNWSGQQPWAQQPGQGGGGPTGPHGSRKGIGIGIAIVAVVLVAAVGLAFFLVNRNKDGGEQAQGGSTSSASTDSGSQPIKTIDDPKAAVQDYFDAVMKGDPKRALSYGRSSPSGSSKYLTAEVMKAAQKQNPIKNLTVDATSDSDFSSSVNVSYDIGSESVTSTLRLSRTDKGGRWQMSQAAANVDLSRIGGDEITINDMLVSASRIALFPGGYTFQSGNDYIQYGDDDSTLYVKEPSSYVSTYDMAPALTAKGLSTYRSLVKESLNACLASNKIRPTGCPFYSPSTTTSGSSIVENSVQYSTTQASNIDTLVPRLAPGTMQASGSLYLYVKVTAKTRSSSGSTGQASGSAGTASTRPTVDFSADKPVASWPAS</sequence>
<protein>
    <recommendedName>
        <fullName evidence="5">DUF4878 domain-containing protein</fullName>
    </recommendedName>
</protein>
<evidence type="ECO:0008006" key="5">
    <source>
        <dbReference type="Google" id="ProtNLM"/>
    </source>
</evidence>
<feature type="compositionally biased region" description="Polar residues" evidence="1">
    <location>
        <begin position="60"/>
        <end position="80"/>
    </location>
</feature>
<name>A0A3Q9UKG0_9ACTN</name>
<reference evidence="4" key="1">
    <citation type="submission" date="2017-12" db="EMBL/GenBank/DDBJ databases">
        <title>Whole genome sequencing of Acidipropionibacterium jensenii strains JS279 and JS280.</title>
        <authorList>
            <person name="Deptula P."/>
            <person name="Laine P."/>
            <person name="Smolander O.-P."/>
            <person name="Paulin L."/>
            <person name="Auvinen P."/>
            <person name="Varmanen P."/>
        </authorList>
    </citation>
    <scope>NUCLEOTIDE SEQUENCE [LARGE SCALE GENOMIC DNA]</scope>
    <source>
        <strain evidence="4">JS280</strain>
    </source>
</reference>
<feature type="compositionally biased region" description="Low complexity" evidence="1">
    <location>
        <begin position="431"/>
        <end position="448"/>
    </location>
</feature>
<feature type="region of interest" description="Disordered" evidence="1">
    <location>
        <begin position="150"/>
        <end position="177"/>
    </location>
</feature>
<dbReference type="Proteomes" id="UP000285875">
    <property type="component" value="Chromosome"/>
</dbReference>
<feature type="region of interest" description="Disordered" evidence="1">
    <location>
        <begin position="431"/>
        <end position="466"/>
    </location>
</feature>
<feature type="region of interest" description="Disordered" evidence="1">
    <location>
        <begin position="1"/>
        <end position="117"/>
    </location>
</feature>
<dbReference type="EMBL" id="CP025570">
    <property type="protein sequence ID" value="AZZ39551.1"/>
    <property type="molecule type" value="Genomic_DNA"/>
</dbReference>
<feature type="compositionally biased region" description="Low complexity" evidence="1">
    <location>
        <begin position="38"/>
        <end position="59"/>
    </location>
</feature>
<organism evidence="3 4">
    <name type="scientific">Acidipropionibacterium jensenii</name>
    <dbReference type="NCBI Taxonomy" id="1749"/>
    <lineage>
        <taxon>Bacteria</taxon>
        <taxon>Bacillati</taxon>
        <taxon>Actinomycetota</taxon>
        <taxon>Actinomycetes</taxon>
        <taxon>Propionibacteriales</taxon>
        <taxon>Propionibacteriaceae</taxon>
        <taxon>Acidipropionibacterium</taxon>
    </lineage>
</organism>
<feature type="compositionally biased region" description="Polar residues" evidence="1">
    <location>
        <begin position="1"/>
        <end position="16"/>
    </location>
</feature>
<dbReference type="RefSeq" id="WP_097798918.1">
    <property type="nucleotide sequence ID" value="NZ_CP025570.1"/>
</dbReference>
<feature type="compositionally biased region" description="Gly residues" evidence="1">
    <location>
        <begin position="106"/>
        <end position="117"/>
    </location>
</feature>